<dbReference type="GO" id="GO:0046872">
    <property type="term" value="F:metal ion binding"/>
    <property type="evidence" value="ECO:0007669"/>
    <property type="project" value="UniProtKB-KW"/>
</dbReference>
<dbReference type="InterPro" id="IPR048647">
    <property type="entry name" value="RlmA_N"/>
</dbReference>
<keyword evidence="1" id="KW-0479">Metal-binding</keyword>
<dbReference type="EC" id="2.1.1.187" evidence="4"/>
<name>A0A7W7W3B3_9ACTN</name>
<keyword evidence="2" id="KW-0949">S-adenosyl-L-methionine</keyword>
<protein>
    <submittedName>
        <fullName evidence="4">23S rRNA (Guanine745-N1)-methyltransferase</fullName>
        <ecNumber evidence="4">2.1.1.187</ecNumber>
    </submittedName>
</protein>
<gene>
    <name evidence="4" type="ORF">F4561_002380</name>
</gene>
<sequence length="295" mass="30736">MSGTDDQRPAVLSRLRMPTPVLAALACPHCGADLAPDGNALACAAGHTFDVARQGYVSLLTGRRRAAAPGDSAAMVQARHEFLAAGYFAPLARRLAAVVAGLAPEPGLVADAGAGTGYYLSQVLDALPHAHGAALDLSVYALRRAARAHPRAGAVACDAWRVLPLRSGSVGVLLNVFAPRNGPEFRRVLAGGGALVVVTPTARHLAELREPLGLIRVDPHKEERIAESLAPDFVAEHHQEVSSPLRLDRAGVRTLVAMGPSARHADPVALDRGVAALAEVTDVTAAWTVSVHRPA</sequence>
<evidence type="ECO:0000259" key="3">
    <source>
        <dbReference type="Pfam" id="PF21302"/>
    </source>
</evidence>
<organism evidence="4 5">
    <name type="scientific">Lipingzhangella halophila</name>
    <dbReference type="NCBI Taxonomy" id="1783352"/>
    <lineage>
        <taxon>Bacteria</taxon>
        <taxon>Bacillati</taxon>
        <taxon>Actinomycetota</taxon>
        <taxon>Actinomycetes</taxon>
        <taxon>Streptosporangiales</taxon>
        <taxon>Nocardiopsidaceae</taxon>
        <taxon>Lipingzhangella</taxon>
    </lineage>
</organism>
<dbReference type="GO" id="GO:0052911">
    <property type="term" value="F:23S rRNA (guanine(745)-N(1))-methyltransferase activity"/>
    <property type="evidence" value="ECO:0007669"/>
    <property type="project" value="UniProtKB-EC"/>
</dbReference>
<proteinExistence type="predicted"/>
<feature type="binding site" evidence="2">
    <location>
        <position position="88"/>
    </location>
    <ligand>
        <name>S-adenosyl-L-methionine</name>
        <dbReference type="ChEBI" id="CHEBI:59789"/>
    </ligand>
</feature>
<dbReference type="Proteomes" id="UP000523007">
    <property type="component" value="Unassembled WGS sequence"/>
</dbReference>
<comment type="caution">
    <text evidence="4">The sequence shown here is derived from an EMBL/GenBank/DDBJ whole genome shotgun (WGS) entry which is preliminary data.</text>
</comment>
<dbReference type="InterPro" id="IPR016718">
    <property type="entry name" value="rRNA_m1G-MeTrfase_A_prd"/>
</dbReference>
<dbReference type="EMBL" id="JACHJT010000001">
    <property type="protein sequence ID" value="MBB4931560.1"/>
    <property type="molecule type" value="Genomic_DNA"/>
</dbReference>
<dbReference type="AlphaFoldDB" id="A0A7W7W3B3"/>
<evidence type="ECO:0000256" key="1">
    <source>
        <dbReference type="PIRSR" id="PIRSR018249-1"/>
    </source>
</evidence>
<accession>A0A7W7W3B3</accession>
<evidence type="ECO:0000256" key="2">
    <source>
        <dbReference type="PIRSR" id="PIRSR018249-2"/>
    </source>
</evidence>
<keyword evidence="5" id="KW-1185">Reference proteome</keyword>
<feature type="binding site" evidence="1">
    <location>
        <position position="43"/>
    </location>
    <ligand>
        <name>Zn(2+)</name>
        <dbReference type="ChEBI" id="CHEBI:29105"/>
    </ligand>
</feature>
<dbReference type="Pfam" id="PF21302">
    <property type="entry name" value="Zn_ribbon_RlmA"/>
    <property type="match status" value="1"/>
</dbReference>
<feature type="binding site" evidence="1">
    <location>
        <position position="47"/>
    </location>
    <ligand>
        <name>Zn(2+)</name>
        <dbReference type="ChEBI" id="CHEBI:29105"/>
    </ligand>
</feature>
<reference evidence="4 5" key="1">
    <citation type="submission" date="2020-08" db="EMBL/GenBank/DDBJ databases">
        <title>Sequencing the genomes of 1000 actinobacteria strains.</title>
        <authorList>
            <person name="Klenk H.-P."/>
        </authorList>
    </citation>
    <scope>NUCLEOTIDE SEQUENCE [LARGE SCALE GENOMIC DNA]</scope>
    <source>
        <strain evidence="4 5">DSM 102030</strain>
    </source>
</reference>
<keyword evidence="1" id="KW-0862">Zinc</keyword>
<feature type="domain" description="23S rRNA (guanine(745)-N(1))-methyltransferase N-terminal" evidence="3">
    <location>
        <begin position="26"/>
        <end position="60"/>
    </location>
</feature>
<keyword evidence="4" id="KW-0489">Methyltransferase</keyword>
<feature type="binding site" evidence="2">
    <location>
        <begin position="116"/>
        <end position="117"/>
    </location>
    <ligand>
        <name>S-adenosyl-L-methionine</name>
        <dbReference type="ChEBI" id="CHEBI:59789"/>
    </ligand>
</feature>
<dbReference type="Gene3D" id="3.40.50.150">
    <property type="entry name" value="Vaccinia Virus protein VP39"/>
    <property type="match status" value="1"/>
</dbReference>
<evidence type="ECO:0000313" key="5">
    <source>
        <dbReference type="Proteomes" id="UP000523007"/>
    </source>
</evidence>
<keyword evidence="4" id="KW-0808">Transferase</keyword>
<evidence type="ECO:0000313" key="4">
    <source>
        <dbReference type="EMBL" id="MBB4931560.1"/>
    </source>
</evidence>
<feature type="binding site" evidence="2">
    <location>
        <position position="204"/>
    </location>
    <ligand>
        <name>S-adenosyl-L-methionine</name>
        <dbReference type="ChEBI" id="CHEBI:59789"/>
    </ligand>
</feature>
<dbReference type="PIRSF" id="PIRSF018249">
    <property type="entry name" value="MyrA_prd"/>
    <property type="match status" value="1"/>
</dbReference>
<dbReference type="InterPro" id="IPR029063">
    <property type="entry name" value="SAM-dependent_MTases_sf"/>
</dbReference>
<dbReference type="SUPFAM" id="SSF53335">
    <property type="entry name" value="S-adenosyl-L-methionine-dependent methyltransferases"/>
    <property type="match status" value="1"/>
</dbReference>